<evidence type="ECO:0000256" key="1">
    <source>
        <dbReference type="SAM" id="Phobius"/>
    </source>
</evidence>
<dbReference type="EMBL" id="BNJK01000001">
    <property type="protein sequence ID" value="GHO94072.1"/>
    <property type="molecule type" value="Genomic_DNA"/>
</dbReference>
<dbReference type="AlphaFoldDB" id="A0A8J3N1H3"/>
<gene>
    <name evidence="3" type="ORF">KSF_041200</name>
</gene>
<name>A0A8J3N1H3_9CHLR</name>
<dbReference type="SUPFAM" id="SSF81324">
    <property type="entry name" value="Voltage-gated potassium channels"/>
    <property type="match status" value="1"/>
</dbReference>
<protein>
    <recommendedName>
        <fullName evidence="2">Potassium channel domain-containing protein</fullName>
    </recommendedName>
</protein>
<feature type="transmembrane region" description="Helical" evidence="1">
    <location>
        <begin position="63"/>
        <end position="91"/>
    </location>
</feature>
<dbReference type="Gene3D" id="1.10.287.70">
    <property type="match status" value="1"/>
</dbReference>
<keyword evidence="4" id="KW-1185">Reference proteome</keyword>
<proteinExistence type="predicted"/>
<feature type="transmembrane region" description="Helical" evidence="1">
    <location>
        <begin position="144"/>
        <end position="163"/>
    </location>
</feature>
<keyword evidence="1" id="KW-1133">Transmembrane helix</keyword>
<evidence type="ECO:0000313" key="4">
    <source>
        <dbReference type="Proteomes" id="UP000597444"/>
    </source>
</evidence>
<evidence type="ECO:0000259" key="2">
    <source>
        <dbReference type="Pfam" id="PF07885"/>
    </source>
</evidence>
<comment type="caution">
    <text evidence="3">The sequence shown here is derived from an EMBL/GenBank/DDBJ whole genome shotgun (WGS) entry which is preliminary data.</text>
</comment>
<keyword evidence="1" id="KW-0472">Membrane</keyword>
<dbReference type="RefSeq" id="WP_220204831.1">
    <property type="nucleotide sequence ID" value="NZ_BNJK01000001.1"/>
</dbReference>
<evidence type="ECO:0000313" key="3">
    <source>
        <dbReference type="EMBL" id="GHO94072.1"/>
    </source>
</evidence>
<accession>A0A8J3N1H3</accession>
<keyword evidence="1" id="KW-0812">Transmembrane</keyword>
<dbReference type="InterPro" id="IPR013099">
    <property type="entry name" value="K_chnl_dom"/>
</dbReference>
<dbReference type="Pfam" id="PF07885">
    <property type="entry name" value="Ion_trans_2"/>
    <property type="match status" value="1"/>
</dbReference>
<sequence length="374" mass="42427">MHILAGIISVIAILAVLQDSFETIILPRRVARKFRLARLFYSGSWLVWSAIAKKINSSNRREYFLSFYGPLSLIWLLALWAGILVASFAILQWAFESVLKAPEVVSTFGTYLYMSGTTFFTLGYGDVVPLTAPGRICAVLEAGLGFAFLAIIIGYVPVIYQAFSRREANITLLDARAGSPPSASEFLRRHVRDHQTNELIEFLQGWEHWASEFLEAHISYPVLAYYRSQHDRLSWLATLTVLLDICALLMTNIEGVSSRTAKFTFALARHAVVDIAQIYDAAPIPPPSERLSTEDFHRLIILMETLGLHFADEQLAEIRLSQLRNMYEPYVNALSHYFLLPLPEWVPTEETIDDWQTSAWDHFALTTQRPVARL</sequence>
<organism evidence="3 4">
    <name type="scientific">Reticulibacter mediterranei</name>
    <dbReference type="NCBI Taxonomy" id="2778369"/>
    <lineage>
        <taxon>Bacteria</taxon>
        <taxon>Bacillati</taxon>
        <taxon>Chloroflexota</taxon>
        <taxon>Ktedonobacteria</taxon>
        <taxon>Ktedonobacterales</taxon>
        <taxon>Reticulibacteraceae</taxon>
        <taxon>Reticulibacter</taxon>
    </lineage>
</organism>
<reference evidence="3" key="1">
    <citation type="submission" date="2020-10" db="EMBL/GenBank/DDBJ databases">
        <title>Taxonomic study of unclassified bacteria belonging to the class Ktedonobacteria.</title>
        <authorList>
            <person name="Yabe S."/>
            <person name="Wang C.M."/>
            <person name="Zheng Y."/>
            <person name="Sakai Y."/>
            <person name="Cavaletti L."/>
            <person name="Monciardini P."/>
            <person name="Donadio S."/>
        </authorList>
    </citation>
    <scope>NUCLEOTIDE SEQUENCE</scope>
    <source>
        <strain evidence="3">ID150040</strain>
    </source>
</reference>
<feature type="transmembrane region" description="Helical" evidence="1">
    <location>
        <begin position="111"/>
        <end position="132"/>
    </location>
</feature>
<feature type="domain" description="Potassium channel" evidence="2">
    <location>
        <begin position="94"/>
        <end position="156"/>
    </location>
</feature>
<dbReference type="Proteomes" id="UP000597444">
    <property type="component" value="Unassembled WGS sequence"/>
</dbReference>